<dbReference type="AlphaFoldDB" id="A0A7C0Y6X3"/>
<comment type="subcellular location">
    <subcellularLocation>
        <location evidence="1">Membrane</location>
        <topology evidence="1">Multi-pass membrane protein</topology>
    </subcellularLocation>
</comment>
<gene>
    <name evidence="7" type="ORF">ENF72_03800</name>
</gene>
<feature type="transmembrane region" description="Helical" evidence="5">
    <location>
        <begin position="6"/>
        <end position="27"/>
    </location>
</feature>
<evidence type="ECO:0000259" key="6">
    <source>
        <dbReference type="Pfam" id="PF01699"/>
    </source>
</evidence>
<dbReference type="EMBL" id="DQYG01000162">
    <property type="protein sequence ID" value="HDD31725.1"/>
    <property type="molecule type" value="Genomic_DNA"/>
</dbReference>
<dbReference type="InterPro" id="IPR004837">
    <property type="entry name" value="NaCa_Exmemb"/>
</dbReference>
<evidence type="ECO:0000256" key="5">
    <source>
        <dbReference type="SAM" id="Phobius"/>
    </source>
</evidence>
<keyword evidence="2 5" id="KW-0812">Transmembrane</keyword>
<evidence type="ECO:0000313" key="7">
    <source>
        <dbReference type="EMBL" id="HDD31725.1"/>
    </source>
</evidence>
<feature type="transmembrane region" description="Helical" evidence="5">
    <location>
        <begin position="39"/>
        <end position="66"/>
    </location>
</feature>
<sequence>MAVEYIIPFGTFALGLLMLIKGSDLFVEAATRVAKGFGVSEFIIALVLASIATTLPEVTTSAIAAYRGVSGI</sequence>
<dbReference type="GO" id="GO:0055085">
    <property type="term" value="P:transmembrane transport"/>
    <property type="evidence" value="ECO:0007669"/>
    <property type="project" value="InterPro"/>
</dbReference>
<accession>A0A7C0Y6X3</accession>
<dbReference type="Pfam" id="PF01699">
    <property type="entry name" value="Na_Ca_ex"/>
    <property type="match status" value="1"/>
</dbReference>
<protein>
    <submittedName>
        <fullName evidence="7">Sodium:calcium antiporter</fullName>
    </submittedName>
</protein>
<feature type="domain" description="Sodium/calcium exchanger membrane region" evidence="6">
    <location>
        <begin position="9"/>
        <end position="69"/>
    </location>
</feature>
<proteinExistence type="predicted"/>
<evidence type="ECO:0000256" key="2">
    <source>
        <dbReference type="ARBA" id="ARBA00022692"/>
    </source>
</evidence>
<name>A0A7C0Y6X3_THELI</name>
<evidence type="ECO:0000256" key="3">
    <source>
        <dbReference type="ARBA" id="ARBA00022989"/>
    </source>
</evidence>
<keyword evidence="3 5" id="KW-1133">Transmembrane helix</keyword>
<dbReference type="Proteomes" id="UP000886210">
    <property type="component" value="Unassembled WGS sequence"/>
</dbReference>
<organism evidence="7">
    <name type="scientific">Thermococcus litoralis</name>
    <dbReference type="NCBI Taxonomy" id="2265"/>
    <lineage>
        <taxon>Archaea</taxon>
        <taxon>Methanobacteriati</taxon>
        <taxon>Methanobacteriota</taxon>
        <taxon>Thermococci</taxon>
        <taxon>Thermococcales</taxon>
        <taxon>Thermococcaceae</taxon>
        <taxon>Thermococcus</taxon>
    </lineage>
</organism>
<feature type="non-terminal residue" evidence="7">
    <location>
        <position position="72"/>
    </location>
</feature>
<dbReference type="Gene3D" id="6.10.280.80">
    <property type="entry name" value="NCX, peripheral helical region"/>
    <property type="match status" value="1"/>
</dbReference>
<evidence type="ECO:0000256" key="4">
    <source>
        <dbReference type="ARBA" id="ARBA00023136"/>
    </source>
</evidence>
<reference evidence="7" key="1">
    <citation type="journal article" date="2020" name="mSystems">
        <title>Genome- and Community-Level Interaction Insights into Carbon Utilization and Element Cycling Functions of Hydrothermarchaeota in Hydrothermal Sediment.</title>
        <authorList>
            <person name="Zhou Z."/>
            <person name="Liu Y."/>
            <person name="Xu W."/>
            <person name="Pan J."/>
            <person name="Luo Z.H."/>
            <person name="Li M."/>
        </authorList>
    </citation>
    <scope>NUCLEOTIDE SEQUENCE [LARGE SCALE GENOMIC DNA]</scope>
    <source>
        <strain evidence="7">HyVt-151</strain>
    </source>
</reference>
<dbReference type="GO" id="GO:0016020">
    <property type="term" value="C:membrane"/>
    <property type="evidence" value="ECO:0007669"/>
    <property type="project" value="UniProtKB-SubCell"/>
</dbReference>
<evidence type="ECO:0000256" key="1">
    <source>
        <dbReference type="ARBA" id="ARBA00004141"/>
    </source>
</evidence>
<keyword evidence="4 5" id="KW-0472">Membrane</keyword>
<comment type="caution">
    <text evidence="7">The sequence shown here is derived from an EMBL/GenBank/DDBJ whole genome shotgun (WGS) entry which is preliminary data.</text>
</comment>